<dbReference type="Proteomes" id="UP000706172">
    <property type="component" value="Unassembled WGS sequence"/>
</dbReference>
<dbReference type="SUPFAM" id="SSF53448">
    <property type="entry name" value="Nucleotide-diphospho-sugar transferases"/>
    <property type="match status" value="1"/>
</dbReference>
<accession>A0A931G6J7</accession>
<protein>
    <submittedName>
        <fullName evidence="2">Glycosyltransferase family 2 protein</fullName>
    </submittedName>
</protein>
<dbReference type="PANTHER" id="PTHR43685">
    <property type="entry name" value="GLYCOSYLTRANSFERASE"/>
    <property type="match status" value="1"/>
</dbReference>
<feature type="domain" description="Glycosyltransferase 2-like" evidence="1">
    <location>
        <begin position="10"/>
        <end position="165"/>
    </location>
</feature>
<dbReference type="CDD" id="cd00761">
    <property type="entry name" value="Glyco_tranf_GTA_type"/>
    <property type="match status" value="1"/>
</dbReference>
<gene>
    <name evidence="2" type="ORF">H0S81_00635</name>
</gene>
<name>A0A931G6J7_9BACT</name>
<dbReference type="InterPro" id="IPR001173">
    <property type="entry name" value="Glyco_trans_2-like"/>
</dbReference>
<dbReference type="InterPro" id="IPR029044">
    <property type="entry name" value="Nucleotide-diphossugar_trans"/>
</dbReference>
<sequence>MTQTDPPQISVIIPSFNRAWTLAHAIDSVLAQTVAPKEIIVVDDGSTDHTPEVLAAYGNRLRILNQPNQGVSSARNLGIGHSTGEFVALLDSDDQWKPEKLACQADFFKAHPEAMICQTEEIWIRNGVRVNSRKKHKKPSGLIFEPSLHLCLVSPSAVMIRKTLFERKGMFRQDFPVCEDYDFWLRVSMDTPIHLIDAALTVKFGGHADQLSRRHSQDRFRIEAILSLVRSGSLSHDQQKAAKSVLKEKCRIYGNGCARRGKQEEAQTYLALYHELEKGDVK</sequence>
<dbReference type="AlphaFoldDB" id="A0A931G6J7"/>
<dbReference type="EMBL" id="JACCQK010000022">
    <property type="protein sequence ID" value="MBG0778426.1"/>
    <property type="molecule type" value="Genomic_DNA"/>
</dbReference>
<dbReference type="Gene3D" id="3.90.550.10">
    <property type="entry name" value="Spore Coat Polysaccharide Biosynthesis Protein SpsA, Chain A"/>
    <property type="match status" value="1"/>
</dbReference>
<reference evidence="2" key="1">
    <citation type="submission" date="2020-07" db="EMBL/GenBank/DDBJ databases">
        <title>Severe corrosion of carbon steel in oil field produced water can be linked to methanogenic archaea containing a special type of NiFe hydrogenase.</title>
        <authorList>
            <person name="Lahme S."/>
            <person name="Mand J."/>
            <person name="Longwell J."/>
            <person name="Smith R."/>
            <person name="Enning D."/>
        </authorList>
    </citation>
    <scope>NUCLEOTIDE SEQUENCE</scope>
    <source>
        <strain evidence="2">MIC098Bin6</strain>
    </source>
</reference>
<proteinExistence type="predicted"/>
<dbReference type="PANTHER" id="PTHR43685:SF2">
    <property type="entry name" value="GLYCOSYLTRANSFERASE 2-LIKE DOMAIN-CONTAINING PROTEIN"/>
    <property type="match status" value="1"/>
</dbReference>
<evidence type="ECO:0000313" key="3">
    <source>
        <dbReference type="Proteomes" id="UP000706172"/>
    </source>
</evidence>
<dbReference type="Pfam" id="PF00535">
    <property type="entry name" value="Glycos_transf_2"/>
    <property type="match status" value="1"/>
</dbReference>
<evidence type="ECO:0000259" key="1">
    <source>
        <dbReference type="Pfam" id="PF00535"/>
    </source>
</evidence>
<dbReference type="InterPro" id="IPR050834">
    <property type="entry name" value="Glycosyltransf_2"/>
</dbReference>
<comment type="caution">
    <text evidence="2">The sequence shown here is derived from an EMBL/GenBank/DDBJ whole genome shotgun (WGS) entry which is preliminary data.</text>
</comment>
<evidence type="ECO:0000313" key="2">
    <source>
        <dbReference type="EMBL" id="MBG0778426.1"/>
    </source>
</evidence>
<organism evidence="2 3">
    <name type="scientific">Desulfotignum balticum</name>
    <dbReference type="NCBI Taxonomy" id="115781"/>
    <lineage>
        <taxon>Bacteria</taxon>
        <taxon>Pseudomonadati</taxon>
        <taxon>Thermodesulfobacteriota</taxon>
        <taxon>Desulfobacteria</taxon>
        <taxon>Desulfobacterales</taxon>
        <taxon>Desulfobacteraceae</taxon>
        <taxon>Desulfotignum</taxon>
    </lineage>
</organism>